<accession>X1EFN0</accession>
<proteinExistence type="predicted"/>
<gene>
    <name evidence="1" type="ORF">S03H2_08660</name>
</gene>
<feature type="non-terminal residue" evidence="1">
    <location>
        <position position="76"/>
    </location>
</feature>
<dbReference type="EMBL" id="BARU01004250">
    <property type="protein sequence ID" value="GAH19150.1"/>
    <property type="molecule type" value="Genomic_DNA"/>
</dbReference>
<sequence>MKIQVPKFVRDVANVQMMKYKVASQKGRITKLEHSVKRLVHLVKDDILSLQEKTRKYKGNEYTSYKSAVEEINKKY</sequence>
<reference evidence="1" key="1">
    <citation type="journal article" date="2014" name="Front. Microbiol.">
        <title>High frequency of phylogenetically diverse reductive dehalogenase-homologous genes in deep subseafloor sedimentary metagenomes.</title>
        <authorList>
            <person name="Kawai M."/>
            <person name="Futagami T."/>
            <person name="Toyoda A."/>
            <person name="Takaki Y."/>
            <person name="Nishi S."/>
            <person name="Hori S."/>
            <person name="Arai W."/>
            <person name="Tsubouchi T."/>
            <person name="Morono Y."/>
            <person name="Uchiyama I."/>
            <person name="Ito T."/>
            <person name="Fujiyama A."/>
            <person name="Inagaki F."/>
            <person name="Takami H."/>
        </authorList>
    </citation>
    <scope>NUCLEOTIDE SEQUENCE</scope>
    <source>
        <strain evidence="1">Expedition CK06-06</strain>
    </source>
</reference>
<name>X1EFN0_9ZZZZ</name>
<evidence type="ECO:0000313" key="1">
    <source>
        <dbReference type="EMBL" id="GAH19150.1"/>
    </source>
</evidence>
<organism evidence="1">
    <name type="scientific">marine sediment metagenome</name>
    <dbReference type="NCBI Taxonomy" id="412755"/>
    <lineage>
        <taxon>unclassified sequences</taxon>
        <taxon>metagenomes</taxon>
        <taxon>ecological metagenomes</taxon>
    </lineage>
</organism>
<comment type="caution">
    <text evidence="1">The sequence shown here is derived from an EMBL/GenBank/DDBJ whole genome shotgun (WGS) entry which is preliminary data.</text>
</comment>
<protein>
    <submittedName>
        <fullName evidence="1">Uncharacterized protein</fullName>
    </submittedName>
</protein>
<dbReference type="AlphaFoldDB" id="X1EFN0"/>